<dbReference type="SUPFAM" id="SSF118116">
    <property type="entry name" value="DNA mismatch repair protein MutL"/>
    <property type="match status" value="1"/>
</dbReference>
<dbReference type="InterPro" id="IPR002099">
    <property type="entry name" value="MutL/Mlh/PMS"/>
</dbReference>
<dbReference type="SUPFAM" id="SSF54211">
    <property type="entry name" value="Ribosomal protein S5 domain 2-like"/>
    <property type="match status" value="1"/>
</dbReference>
<dbReference type="GO" id="GO:0016887">
    <property type="term" value="F:ATP hydrolysis activity"/>
    <property type="evidence" value="ECO:0007669"/>
    <property type="project" value="InterPro"/>
</dbReference>
<dbReference type="InterPro" id="IPR014762">
    <property type="entry name" value="DNA_mismatch_repair_CS"/>
</dbReference>
<dbReference type="FunFam" id="3.30.565.10:FF:000031">
    <property type="entry name" value="DNA mismatch repair protein Mlh3"/>
    <property type="match status" value="1"/>
</dbReference>
<dbReference type="InterPro" id="IPR036890">
    <property type="entry name" value="HATPase_C_sf"/>
</dbReference>
<dbReference type="PROSITE" id="PS00058">
    <property type="entry name" value="DNA_MISMATCH_REPAIR_1"/>
    <property type="match status" value="1"/>
</dbReference>
<evidence type="ECO:0000313" key="5">
    <source>
        <dbReference type="EMBL" id="KAF6485971.1"/>
    </source>
</evidence>
<proteinExistence type="inferred from homology"/>
<dbReference type="Pfam" id="PF13589">
    <property type="entry name" value="HATPase_c_3"/>
    <property type="match status" value="1"/>
</dbReference>
<dbReference type="InterPro" id="IPR014790">
    <property type="entry name" value="MutL_C"/>
</dbReference>
<dbReference type="InterPro" id="IPR020568">
    <property type="entry name" value="Ribosomal_Su5_D2-typ_SF"/>
</dbReference>
<dbReference type="PANTHER" id="PTHR10073">
    <property type="entry name" value="DNA MISMATCH REPAIR PROTEIN MLH, PMS, MUTL"/>
    <property type="match status" value="1"/>
</dbReference>
<dbReference type="NCBIfam" id="TIGR00585">
    <property type="entry name" value="mutl"/>
    <property type="match status" value="1"/>
</dbReference>
<dbReference type="CDD" id="cd03486">
    <property type="entry name" value="MutL_Trans_MLH3"/>
    <property type="match status" value="1"/>
</dbReference>
<feature type="domain" description="MutL C-terminal dimerisation" evidence="3">
    <location>
        <begin position="1077"/>
        <end position="1247"/>
    </location>
</feature>
<dbReference type="GO" id="GO:0006298">
    <property type="term" value="P:mismatch repair"/>
    <property type="evidence" value="ECO:0007669"/>
    <property type="project" value="InterPro"/>
</dbReference>
<dbReference type="InterPro" id="IPR042120">
    <property type="entry name" value="MutL_C_dimsub"/>
</dbReference>
<dbReference type="EMBL" id="JACASE010000003">
    <property type="protein sequence ID" value="KAF6485971.1"/>
    <property type="molecule type" value="Genomic_DNA"/>
</dbReference>
<dbReference type="Pfam" id="PF01119">
    <property type="entry name" value="DNA_mis_repair"/>
    <property type="match status" value="1"/>
</dbReference>
<dbReference type="FunFam" id="3.30.1540.20:FF:000005">
    <property type="entry name" value="MutL homolog 3"/>
    <property type="match status" value="1"/>
</dbReference>
<dbReference type="SMART" id="SM01340">
    <property type="entry name" value="DNA_mis_repair"/>
    <property type="match status" value="1"/>
</dbReference>
<dbReference type="InterPro" id="IPR038973">
    <property type="entry name" value="MutL/Mlh/Pms-like"/>
</dbReference>
<dbReference type="InterPro" id="IPR037198">
    <property type="entry name" value="MutL_C_sf"/>
</dbReference>
<accession>A0A7J8INV4</accession>
<dbReference type="Gene3D" id="3.30.565.10">
    <property type="entry name" value="Histidine kinase-like ATPase, C-terminal domain"/>
    <property type="match status" value="1"/>
</dbReference>
<dbReference type="InterPro" id="IPR013507">
    <property type="entry name" value="DNA_mismatch_S5_2-like"/>
</dbReference>
<dbReference type="GO" id="GO:0005524">
    <property type="term" value="F:ATP binding"/>
    <property type="evidence" value="ECO:0007669"/>
    <property type="project" value="InterPro"/>
</dbReference>
<keyword evidence="2" id="KW-0227">DNA damage</keyword>
<sequence length="1329" mass="149510">MIKCLSVEVQAKLRSGLAICSLGQCVEELALNSIDAEAKCVAVRVNMETFQVQVIDNGFGMGSDDVDKVGNRYFTSKCSSIQDLENPRFYGFRGEALASIANMASAVEISSKKSKTMKTFVKLFQNGKALKACEADLTRTSAGTTVTVYNLFYQFPVRRKCMDPRLEFEKVRQRIDALSLMHPSISFSLRNDVSGSMVLQLPKTRDICSRFCQIYGLSKSQKLREINFKYKKFELSGYISSEAHYNKNMQFLFVNKRLVLKTKLHKLIDFLLRKESIICKPKNGSASGQMNSSPRLRSNPELHGIYVINIQCQFCEYDVCMEPAKTLIEFQNWDTVLVCIQEGIKMFLKKEKLFVELSGEDIKEFNEDNDLSLFSATLQKHVSSDEKCDQVSFQDACNNILDSYEMFNLQSKAVKRKAIENINTQNSRDSEAIRKKTNDSFLYTYESDGPGHSKMTESSLQNKASSCLELRILEQERAEASGENEKHKKYCSELNSSENPCGTNSEMFASPFQLLDHFEERGEDLNIQKASTTVNGMAADSLKNNRIQNQLETLKDATEMGSQPLPFETTIRRVHGTQREEERKKEPSDSGITNVFSYGQVKLCSTGFITHVVQSEQTKSTETELLFQNCVRPGPVSAKETFGKRTCHSVETQDIKDLTSTFCKESAQLPNEKLCRTNISYELENKLIATYTNFAIFQDGSKKSHTDCLLPDTSSFSWCRHISNGGKRTDKLIGSSRPIAYKKLSLSSQLGSLEKFKRQYGKVENPLNMEEENNFEITTNLSLQVEPDSPQRDKNHLDNSNICKITTKKHNNSNSWQPVSHILHSEKFPFSKEEDYLEQQMPCLKESPITLKELPHFNRKPLAVEKASESLASKLSRMKGSERETQTAEMSHFIGLPQSDSSRKDSDLCSGLSLDSCKLLKNEHKKTETVIIPMSDSVTQDNSFNTDSETYPKNTIAENPVIPETPLILPYNNSSVTNKDSDVHTASEQQIGSLNSSSRMLMSHIDDSTVNPNGTCVQNEESIARPCCANEESNTCSLDWQQHFDVSLGRMVYINKITGLSTFIAPTEDIRAACTKDLTTVAVDVILENGGNLLVLVDQHAAHERVRLEQLIIDSYEKQLPQGSGRKKLLSSTISPPLEVTVTEEQRRLLWCYHKNLEDLGLGIIFPDTSDSLVLVGKVPLCFVEREASELRRGRSTVAKSIVEEFIREQVELLQTTGGIQGTLPLTVQKVLASQACHGAIKFNDGLSLEECYRLIEALSWCQLPFQCAHGRPSILPLADIDHLEQEKQIKPNLAKLRKMAQAWRLFGKAEGCDSRQSLQASMPPCEPP</sequence>
<dbReference type="Gene3D" id="3.30.230.10">
    <property type="match status" value="1"/>
</dbReference>
<comment type="similarity">
    <text evidence="1">Belongs to the DNA mismatch repair MutL/HexB family.</text>
</comment>
<dbReference type="GO" id="GO:0140664">
    <property type="term" value="F:ATP-dependent DNA damage sensor activity"/>
    <property type="evidence" value="ECO:0007669"/>
    <property type="project" value="InterPro"/>
</dbReference>
<dbReference type="InterPro" id="IPR014721">
    <property type="entry name" value="Ribsml_uS5_D2-typ_fold_subgr"/>
</dbReference>
<dbReference type="Proteomes" id="UP000593571">
    <property type="component" value="Unassembled WGS sequence"/>
</dbReference>
<evidence type="ECO:0000259" key="3">
    <source>
        <dbReference type="SMART" id="SM00853"/>
    </source>
</evidence>
<keyword evidence="6" id="KW-1185">Reference proteome</keyword>
<dbReference type="FunFam" id="3.30.230.10:FF:000028">
    <property type="entry name" value="DNA mismatch repair protein Mlh3"/>
    <property type="match status" value="1"/>
</dbReference>
<evidence type="ECO:0000256" key="1">
    <source>
        <dbReference type="ARBA" id="ARBA00006082"/>
    </source>
</evidence>
<protein>
    <submittedName>
        <fullName evidence="5">MutL-like protein 3</fullName>
    </submittedName>
</protein>
<dbReference type="FunFam" id="3.30.1370.100:FF:000003">
    <property type="entry name" value="DNA mismatch repair protein Mlh3"/>
    <property type="match status" value="1"/>
</dbReference>
<dbReference type="Pfam" id="PF08676">
    <property type="entry name" value="MutL_C"/>
    <property type="match status" value="1"/>
</dbReference>
<dbReference type="GO" id="GO:0030983">
    <property type="term" value="F:mismatched DNA binding"/>
    <property type="evidence" value="ECO:0007669"/>
    <property type="project" value="InterPro"/>
</dbReference>
<dbReference type="GO" id="GO:0032300">
    <property type="term" value="C:mismatch repair complex"/>
    <property type="evidence" value="ECO:0007669"/>
    <property type="project" value="InterPro"/>
</dbReference>
<dbReference type="SUPFAM" id="SSF55874">
    <property type="entry name" value="ATPase domain of HSP90 chaperone/DNA topoisomerase II/histidine kinase"/>
    <property type="match status" value="1"/>
</dbReference>
<name>A0A7J8INV4_ROUAE</name>
<comment type="caution">
    <text evidence="5">The sequence shown here is derived from an EMBL/GenBank/DDBJ whole genome shotgun (WGS) entry which is preliminary data.</text>
</comment>
<organism evidence="5 6">
    <name type="scientific">Rousettus aegyptiacus</name>
    <name type="common">Egyptian fruit bat</name>
    <name type="synonym">Pteropus aegyptiacus</name>
    <dbReference type="NCBI Taxonomy" id="9407"/>
    <lineage>
        <taxon>Eukaryota</taxon>
        <taxon>Metazoa</taxon>
        <taxon>Chordata</taxon>
        <taxon>Craniata</taxon>
        <taxon>Vertebrata</taxon>
        <taxon>Euteleostomi</taxon>
        <taxon>Mammalia</taxon>
        <taxon>Eutheria</taxon>
        <taxon>Laurasiatheria</taxon>
        <taxon>Chiroptera</taxon>
        <taxon>Yinpterochiroptera</taxon>
        <taxon>Pteropodoidea</taxon>
        <taxon>Pteropodidae</taxon>
        <taxon>Rousettinae</taxon>
        <taxon>Rousettus</taxon>
    </lineage>
</organism>
<feature type="domain" description="DNA mismatch repair protein S5" evidence="4">
    <location>
        <begin position="211"/>
        <end position="349"/>
    </location>
</feature>
<reference evidence="5 6" key="1">
    <citation type="journal article" date="2020" name="Nature">
        <title>Six reference-quality genomes reveal evolution of bat adaptations.</title>
        <authorList>
            <person name="Jebb D."/>
            <person name="Huang Z."/>
            <person name="Pippel M."/>
            <person name="Hughes G.M."/>
            <person name="Lavrichenko K."/>
            <person name="Devanna P."/>
            <person name="Winkler S."/>
            <person name="Jermiin L.S."/>
            <person name="Skirmuntt E.C."/>
            <person name="Katzourakis A."/>
            <person name="Burkitt-Gray L."/>
            <person name="Ray D.A."/>
            <person name="Sullivan K.A.M."/>
            <person name="Roscito J.G."/>
            <person name="Kirilenko B.M."/>
            <person name="Davalos L.M."/>
            <person name="Corthals A.P."/>
            <person name="Power M.L."/>
            <person name="Jones G."/>
            <person name="Ransome R.D."/>
            <person name="Dechmann D.K.N."/>
            <person name="Locatelli A.G."/>
            <person name="Puechmaille S.J."/>
            <person name="Fedrigo O."/>
            <person name="Jarvis E.D."/>
            <person name="Hiller M."/>
            <person name="Vernes S.C."/>
            <person name="Myers E.W."/>
            <person name="Teeling E.C."/>
        </authorList>
    </citation>
    <scope>NUCLEOTIDE SEQUENCE [LARGE SCALE GENOMIC DNA]</scope>
    <source>
        <strain evidence="5">MRouAeg1</strain>
        <tissue evidence="5">Muscle</tissue>
    </source>
</reference>
<dbReference type="SMART" id="SM00853">
    <property type="entry name" value="MutL_C"/>
    <property type="match status" value="1"/>
</dbReference>
<evidence type="ECO:0000259" key="4">
    <source>
        <dbReference type="SMART" id="SM01340"/>
    </source>
</evidence>
<gene>
    <name evidence="5" type="ORF">HJG63_013364</name>
</gene>
<evidence type="ECO:0000256" key="2">
    <source>
        <dbReference type="ARBA" id="ARBA00022763"/>
    </source>
</evidence>
<evidence type="ECO:0000313" key="6">
    <source>
        <dbReference type="Proteomes" id="UP000593571"/>
    </source>
</evidence>
<dbReference type="Gene3D" id="3.30.1370.100">
    <property type="entry name" value="MutL, C-terminal domain, regulatory subdomain"/>
    <property type="match status" value="1"/>
</dbReference>
<dbReference type="InterPro" id="IPR042121">
    <property type="entry name" value="MutL_C_regsub"/>
</dbReference>
<dbReference type="PANTHER" id="PTHR10073:SF47">
    <property type="entry name" value="DNA MISMATCH REPAIR PROTEIN MLH3"/>
    <property type="match status" value="1"/>
</dbReference>
<dbReference type="CDD" id="cd16926">
    <property type="entry name" value="HATPase_MutL-MLH-PMS-like"/>
    <property type="match status" value="1"/>
</dbReference>
<dbReference type="Gene3D" id="3.30.1540.20">
    <property type="entry name" value="MutL, C-terminal domain, dimerisation subdomain"/>
    <property type="match status" value="1"/>
</dbReference>